<name>A0ABD3QUP4_9STRA</name>
<dbReference type="PANTHER" id="PTHR14428:SF5">
    <property type="entry name" value="NUCLEOLAR COMPLEX PROTEIN 3 HOMOLOG"/>
    <property type="match status" value="1"/>
</dbReference>
<evidence type="ECO:0000256" key="5">
    <source>
        <dbReference type="SAM" id="MobiDB-lite"/>
    </source>
</evidence>
<keyword evidence="4" id="KW-0539">Nucleus</keyword>
<comment type="subcellular location">
    <subcellularLocation>
        <location evidence="1">Nucleus</location>
        <location evidence="1">Nucleolus</location>
    </subcellularLocation>
</comment>
<feature type="region of interest" description="Disordered" evidence="5">
    <location>
        <begin position="417"/>
        <end position="439"/>
    </location>
</feature>
<dbReference type="InterPro" id="IPR016903">
    <property type="entry name" value="Nucleolar_cplx-assoc_3"/>
</dbReference>
<gene>
    <name evidence="8" type="ORF">ACHAW5_010045</name>
</gene>
<feature type="region of interest" description="Disordered" evidence="5">
    <location>
        <begin position="1"/>
        <end position="63"/>
    </location>
</feature>
<accession>A0ABD3QUP4</accession>
<feature type="domain" description="CCAAT-binding factor" evidence="6">
    <location>
        <begin position="559"/>
        <end position="669"/>
    </location>
</feature>
<organism evidence="8 9">
    <name type="scientific">Stephanodiscus triporus</name>
    <dbReference type="NCBI Taxonomy" id="2934178"/>
    <lineage>
        <taxon>Eukaryota</taxon>
        <taxon>Sar</taxon>
        <taxon>Stramenopiles</taxon>
        <taxon>Ochrophyta</taxon>
        <taxon>Bacillariophyta</taxon>
        <taxon>Coscinodiscophyceae</taxon>
        <taxon>Thalassiosirophycidae</taxon>
        <taxon>Stephanodiscales</taxon>
        <taxon>Stephanodiscaceae</taxon>
        <taxon>Stephanodiscus</taxon>
    </lineage>
</organism>
<evidence type="ECO:0000256" key="2">
    <source>
        <dbReference type="ARBA" id="ARBA00007797"/>
    </source>
</evidence>
<comment type="caution">
    <text evidence="8">The sequence shown here is derived from an EMBL/GenBank/DDBJ whole genome shotgun (WGS) entry which is preliminary data.</text>
</comment>
<dbReference type="PANTHER" id="PTHR14428">
    <property type="entry name" value="NUCLEOLAR COMPLEX PROTEIN 3"/>
    <property type="match status" value="1"/>
</dbReference>
<protein>
    <recommendedName>
        <fullName evidence="10">Nucleolar complex-associated protein 3 N-terminal domain-containing protein</fullName>
    </recommendedName>
</protein>
<dbReference type="InterPro" id="IPR011501">
    <property type="entry name" value="Noc3_N"/>
</dbReference>
<feature type="region of interest" description="Disordered" evidence="5">
    <location>
        <begin position="214"/>
        <end position="238"/>
    </location>
</feature>
<proteinExistence type="inferred from homology"/>
<evidence type="ECO:0000256" key="4">
    <source>
        <dbReference type="ARBA" id="ARBA00023242"/>
    </source>
</evidence>
<dbReference type="AlphaFoldDB" id="A0ABD3QUP4"/>
<feature type="region of interest" description="Disordered" evidence="5">
    <location>
        <begin position="710"/>
        <end position="740"/>
    </location>
</feature>
<keyword evidence="9" id="KW-1185">Reference proteome</keyword>
<dbReference type="GO" id="GO:0005730">
    <property type="term" value="C:nucleolus"/>
    <property type="evidence" value="ECO:0007669"/>
    <property type="project" value="UniProtKB-SubCell"/>
</dbReference>
<feature type="domain" description="Nucleolar complex-associated protein 3 N-terminal" evidence="7">
    <location>
        <begin position="119"/>
        <end position="195"/>
    </location>
</feature>
<feature type="compositionally biased region" description="Basic and acidic residues" evidence="5">
    <location>
        <begin position="214"/>
        <end position="228"/>
    </location>
</feature>
<dbReference type="EMBL" id="JALLAZ020000177">
    <property type="protein sequence ID" value="KAL3801705.1"/>
    <property type="molecule type" value="Genomic_DNA"/>
</dbReference>
<evidence type="ECO:0000259" key="6">
    <source>
        <dbReference type="Pfam" id="PF03914"/>
    </source>
</evidence>
<keyword evidence="3" id="KW-0175">Coiled coil</keyword>
<dbReference type="Proteomes" id="UP001530315">
    <property type="component" value="Unassembled WGS sequence"/>
</dbReference>
<evidence type="ECO:0008006" key="10">
    <source>
        <dbReference type="Google" id="ProtNLM"/>
    </source>
</evidence>
<evidence type="ECO:0000313" key="8">
    <source>
        <dbReference type="EMBL" id="KAL3801705.1"/>
    </source>
</evidence>
<comment type="similarity">
    <text evidence="2">Belongs to the CBF/MAK21 family.</text>
</comment>
<reference evidence="8 9" key="1">
    <citation type="submission" date="2024-10" db="EMBL/GenBank/DDBJ databases">
        <title>Updated reference genomes for cyclostephanoid diatoms.</title>
        <authorList>
            <person name="Roberts W.R."/>
            <person name="Alverson A.J."/>
        </authorList>
    </citation>
    <scope>NUCLEOTIDE SEQUENCE [LARGE SCALE GENOMIC DNA]</scope>
    <source>
        <strain evidence="8 9">AJA276-08</strain>
    </source>
</reference>
<sequence>MAAEKTGRKRSRTSASASSSLSKHDDNSTSKQPTRRQKRAASAAGKATPRLAPPRPSGWDVPLETLTPQRRIDLIADLSESILEDPTSALISSRVDAIGGGGGGGEDEDGAKKALYRKTPSRMNKLLDLATLSDNGHDAHAARLALLSLLAIFQDILPAYRLRLPTESELSVRVSKETKATWDHERRLLQSYQRYLQLLERTWEEGRFGRRWSSEDGRGKGGRNDNNRARAGGGECHGPPTTLAATAILALSALLRTNYNFNFRTNLLRIVVRQANRRSSGEVRLACCDALSAMFASDAGGDASLEAVRMMSKMVKQQQRESGGIATMHPDALNTWLSLPLRVHEDEAAAARLASAAKARKAKKSQSAKESLDIEREMKEGEATVDRLELAKNQADTLHAITLAYFRILKSVSSGVRREEEDDGNATAAGKGKAGDRATSPSELLLLPCALRGLAKFSHLIHLDAVVDLLAVLRDLLKNASSLPTDVAINCILCALKTLRGPGREALPVDPKEYLIPLYNILPRLGTATIVVGHGGDKDDHAIVTLSGNGGRDGTIEAAIQCLDHAFLHRRELSTSRLAAFVKRLVTASLHCPPQSSVPLLACARQISSRYSNSSSSKLARMLENEEDVVAEGVFAPDAEDPEHSNAHATSLWELALMKYAIHPSVAEQASMMAQGRPLKLPAESPCRIWVCRDAQEGFISSTGVTWKRHPLDNANSQPSDDAEGVVEGSRWKRRQQRRSRDKIRFITPRRTGGWHLLPATSYSML</sequence>
<dbReference type="Pfam" id="PF07540">
    <property type="entry name" value="NOC3p"/>
    <property type="match status" value="1"/>
</dbReference>
<evidence type="ECO:0000313" key="9">
    <source>
        <dbReference type="Proteomes" id="UP001530315"/>
    </source>
</evidence>
<evidence type="ECO:0000259" key="7">
    <source>
        <dbReference type="Pfam" id="PF07540"/>
    </source>
</evidence>
<evidence type="ECO:0000256" key="3">
    <source>
        <dbReference type="ARBA" id="ARBA00023054"/>
    </source>
</evidence>
<evidence type="ECO:0000256" key="1">
    <source>
        <dbReference type="ARBA" id="ARBA00004604"/>
    </source>
</evidence>
<dbReference type="Pfam" id="PF03914">
    <property type="entry name" value="CBF"/>
    <property type="match status" value="1"/>
</dbReference>
<dbReference type="InterPro" id="IPR005612">
    <property type="entry name" value="CCAAT-binding_factor"/>
</dbReference>